<dbReference type="Proteomes" id="UP000310636">
    <property type="component" value="Unassembled WGS sequence"/>
</dbReference>
<evidence type="ECO:0000313" key="1">
    <source>
        <dbReference type="EMBL" id="THF84611.1"/>
    </source>
</evidence>
<keyword evidence="2" id="KW-1185">Reference proteome</keyword>
<sequence>MMQRKPIQKYYYSVEGETEEWYLRWLEQLINDDSNSIFKVSIQSKIEKDPLKYAKKLNMISRTIVTHLCDYESNDTEHTTQFRGTLNSLKETSRQGKKIDYRLGYSNFTFELWITLHKADCNTSYNHRRQYLDPINRGFNEKFTELAQYKRESDFKRILRKISLSDVKDAVKRAKIIMQRNKQNGLVPHEYKGFHYYADNPSLTIGDSIESILKDCKLL</sequence>
<dbReference type="AlphaFoldDB" id="A0A4S4C991"/>
<dbReference type="InterPro" id="IPR025591">
    <property type="entry name" value="RloB"/>
</dbReference>
<proteinExistence type="predicted"/>
<dbReference type="Pfam" id="PF13707">
    <property type="entry name" value="RloB"/>
    <property type="match status" value="1"/>
</dbReference>
<evidence type="ECO:0000313" key="2">
    <source>
        <dbReference type="Proteomes" id="UP000310636"/>
    </source>
</evidence>
<organism evidence="1 2">
    <name type="scientific">Cohnella fermenti</name>
    <dbReference type="NCBI Taxonomy" id="2565925"/>
    <lineage>
        <taxon>Bacteria</taxon>
        <taxon>Bacillati</taxon>
        <taxon>Bacillota</taxon>
        <taxon>Bacilli</taxon>
        <taxon>Bacillales</taxon>
        <taxon>Paenibacillaceae</taxon>
        <taxon>Cohnella</taxon>
    </lineage>
</organism>
<name>A0A4S4C991_9BACL</name>
<protein>
    <submittedName>
        <fullName evidence="1">RloB domain-containing protein</fullName>
    </submittedName>
</protein>
<dbReference type="OrthoDB" id="2080274at2"/>
<gene>
    <name evidence="1" type="ORF">E6C55_01130</name>
</gene>
<dbReference type="EMBL" id="SSOB01000001">
    <property type="protein sequence ID" value="THF84611.1"/>
    <property type="molecule type" value="Genomic_DNA"/>
</dbReference>
<accession>A0A4S4C991</accession>
<reference evidence="1 2" key="1">
    <citation type="submission" date="2019-04" db="EMBL/GenBank/DDBJ databases">
        <title>Cohnella sp. nov. isolated from preserved vegetables.</title>
        <authorList>
            <person name="Lin S.-Y."/>
            <person name="Hung M.-H."/>
            <person name="Young C.-C."/>
        </authorList>
    </citation>
    <scope>NUCLEOTIDE SEQUENCE [LARGE SCALE GENOMIC DNA]</scope>
    <source>
        <strain evidence="1 2">CC-MHH1044</strain>
    </source>
</reference>
<comment type="caution">
    <text evidence="1">The sequence shown here is derived from an EMBL/GenBank/DDBJ whole genome shotgun (WGS) entry which is preliminary data.</text>
</comment>